<comment type="caution">
    <text evidence="4">The sequence shown here is derived from an EMBL/GenBank/DDBJ whole genome shotgun (WGS) entry which is preliminary data.</text>
</comment>
<dbReference type="InterPro" id="IPR023395">
    <property type="entry name" value="MCP_dom_sf"/>
</dbReference>
<evidence type="ECO:0000313" key="4">
    <source>
        <dbReference type="EMBL" id="KAF2296164.1"/>
    </source>
</evidence>
<protein>
    <submittedName>
        <fullName evidence="4">Uncharacterized protein</fullName>
    </submittedName>
</protein>
<proteinExistence type="predicted"/>
<reference evidence="4 5" key="1">
    <citation type="journal article" date="2020" name="Mol. Plant">
        <title>The Chromosome-Based Rubber Tree Genome Provides New Insights into Spurge Genome Evolution and Rubber Biosynthesis.</title>
        <authorList>
            <person name="Liu J."/>
            <person name="Shi C."/>
            <person name="Shi C.C."/>
            <person name="Li W."/>
            <person name="Zhang Q.J."/>
            <person name="Zhang Y."/>
            <person name="Li K."/>
            <person name="Lu H.F."/>
            <person name="Shi C."/>
            <person name="Zhu S.T."/>
            <person name="Xiao Z.Y."/>
            <person name="Nan H."/>
            <person name="Yue Y."/>
            <person name="Zhu X.G."/>
            <person name="Wu Y."/>
            <person name="Hong X.N."/>
            <person name="Fan G.Y."/>
            <person name="Tong Y."/>
            <person name="Zhang D."/>
            <person name="Mao C.L."/>
            <person name="Liu Y.L."/>
            <person name="Hao S.J."/>
            <person name="Liu W.Q."/>
            <person name="Lv M.Q."/>
            <person name="Zhang H.B."/>
            <person name="Liu Y."/>
            <person name="Hu-Tang G.R."/>
            <person name="Wang J.P."/>
            <person name="Wang J.H."/>
            <person name="Sun Y.H."/>
            <person name="Ni S.B."/>
            <person name="Chen W.B."/>
            <person name="Zhang X.C."/>
            <person name="Jiao Y.N."/>
            <person name="Eichler E.E."/>
            <person name="Li G.H."/>
            <person name="Liu X."/>
            <person name="Gao L.Z."/>
        </authorList>
    </citation>
    <scope>NUCLEOTIDE SEQUENCE [LARGE SCALE GENOMIC DNA]</scope>
    <source>
        <strain evidence="5">cv. GT1</strain>
        <tissue evidence="4">Leaf</tissue>
    </source>
</reference>
<keyword evidence="5" id="KW-1185">Reference proteome</keyword>
<evidence type="ECO:0000256" key="3">
    <source>
        <dbReference type="ARBA" id="ARBA00023136"/>
    </source>
</evidence>
<dbReference type="EMBL" id="JAAGAX010000013">
    <property type="protein sequence ID" value="KAF2296164.1"/>
    <property type="molecule type" value="Genomic_DNA"/>
</dbReference>
<dbReference type="AlphaFoldDB" id="A0A6A6L5A2"/>
<keyword evidence="3" id="KW-0472">Membrane</keyword>
<name>A0A6A6L5A2_HEVBR</name>
<dbReference type="SUPFAM" id="SSF103506">
    <property type="entry name" value="Mitochondrial carrier"/>
    <property type="match status" value="1"/>
</dbReference>
<sequence>MAGGMAGALSKTCTAPLARLTILFQVQGMHSVATLRRLAYGMRLLEYLGKDLELSGRGILSQLLIGCLTHLSIFIHTNTIKRAHDPTVSEFGLWQSIGNCILNSSPFHVMSAPYVYHKTEEQEM</sequence>
<dbReference type="Gene3D" id="1.50.40.10">
    <property type="entry name" value="Mitochondrial carrier domain"/>
    <property type="match status" value="1"/>
</dbReference>
<evidence type="ECO:0000256" key="1">
    <source>
        <dbReference type="ARBA" id="ARBA00004370"/>
    </source>
</evidence>
<evidence type="ECO:0000313" key="5">
    <source>
        <dbReference type="Proteomes" id="UP000467840"/>
    </source>
</evidence>
<dbReference type="GO" id="GO:0016020">
    <property type="term" value="C:membrane"/>
    <property type="evidence" value="ECO:0007669"/>
    <property type="project" value="UniProtKB-SubCell"/>
</dbReference>
<organism evidence="4 5">
    <name type="scientific">Hevea brasiliensis</name>
    <name type="common">Para rubber tree</name>
    <name type="synonym">Siphonia brasiliensis</name>
    <dbReference type="NCBI Taxonomy" id="3981"/>
    <lineage>
        <taxon>Eukaryota</taxon>
        <taxon>Viridiplantae</taxon>
        <taxon>Streptophyta</taxon>
        <taxon>Embryophyta</taxon>
        <taxon>Tracheophyta</taxon>
        <taxon>Spermatophyta</taxon>
        <taxon>Magnoliopsida</taxon>
        <taxon>eudicotyledons</taxon>
        <taxon>Gunneridae</taxon>
        <taxon>Pentapetalae</taxon>
        <taxon>rosids</taxon>
        <taxon>fabids</taxon>
        <taxon>Malpighiales</taxon>
        <taxon>Euphorbiaceae</taxon>
        <taxon>Crotonoideae</taxon>
        <taxon>Micrandreae</taxon>
        <taxon>Hevea</taxon>
    </lineage>
</organism>
<accession>A0A6A6L5A2</accession>
<evidence type="ECO:0000256" key="2">
    <source>
        <dbReference type="ARBA" id="ARBA00022692"/>
    </source>
</evidence>
<comment type="subcellular location">
    <subcellularLocation>
        <location evidence="1">Membrane</location>
    </subcellularLocation>
</comment>
<gene>
    <name evidence="4" type="ORF">GH714_036442</name>
</gene>
<keyword evidence="2" id="KW-0812">Transmembrane</keyword>
<dbReference type="Proteomes" id="UP000467840">
    <property type="component" value="Chromosome 7"/>
</dbReference>